<evidence type="ECO:0000256" key="8">
    <source>
        <dbReference type="ARBA" id="ARBA00022989"/>
    </source>
</evidence>
<proteinExistence type="inferred from homology"/>
<dbReference type="InterPro" id="IPR021100">
    <property type="entry name" value="N-glycosylation_EOS1"/>
</dbReference>
<gene>
    <name evidence="13" type="ORF">BCR43DRAFT_521003</name>
</gene>
<evidence type="ECO:0000313" key="13">
    <source>
        <dbReference type="EMBL" id="ORZ03950.1"/>
    </source>
</evidence>
<evidence type="ECO:0000256" key="11">
    <source>
        <dbReference type="SAM" id="Phobius"/>
    </source>
</evidence>
<reference evidence="13 14" key="1">
    <citation type="submission" date="2016-07" db="EMBL/GenBank/DDBJ databases">
        <title>Pervasive Adenine N6-methylation of Active Genes in Fungi.</title>
        <authorList>
            <consortium name="DOE Joint Genome Institute"/>
            <person name="Mondo S.J."/>
            <person name="Dannebaum R.O."/>
            <person name="Kuo R.C."/>
            <person name="Labutti K."/>
            <person name="Haridas S."/>
            <person name="Kuo A."/>
            <person name="Salamov A."/>
            <person name="Ahrendt S.R."/>
            <person name="Lipzen A."/>
            <person name="Sullivan W."/>
            <person name="Andreopoulos W.B."/>
            <person name="Clum A."/>
            <person name="Lindquist E."/>
            <person name="Daum C."/>
            <person name="Ramamoorthy G.K."/>
            <person name="Gryganskyi A."/>
            <person name="Culley D."/>
            <person name="Magnuson J.K."/>
            <person name="James T.Y."/>
            <person name="O'Malley M.A."/>
            <person name="Stajich J.E."/>
            <person name="Spatafora J.W."/>
            <person name="Visel A."/>
            <person name="Grigoriev I.V."/>
        </authorList>
    </citation>
    <scope>NUCLEOTIDE SEQUENCE [LARGE SCALE GENOMIC DNA]</scope>
    <source>
        <strain evidence="13 14">NRRL 2496</strain>
    </source>
</reference>
<dbReference type="InterPro" id="IPR044789">
    <property type="entry name" value="Put_A1-4-GlycosylTfrase_plant"/>
</dbReference>
<evidence type="ECO:0000256" key="2">
    <source>
        <dbReference type="ARBA" id="ARBA00008661"/>
    </source>
</evidence>
<keyword evidence="9" id="KW-0333">Golgi apparatus</keyword>
<evidence type="ECO:0000256" key="9">
    <source>
        <dbReference type="ARBA" id="ARBA00023034"/>
    </source>
</evidence>
<dbReference type="InterPro" id="IPR029044">
    <property type="entry name" value="Nucleotide-diphossugar_trans"/>
</dbReference>
<feature type="domain" description="Alpha 1,4-glycosyltransferase" evidence="12">
    <location>
        <begin position="729"/>
        <end position="825"/>
    </location>
</feature>
<evidence type="ECO:0000256" key="7">
    <source>
        <dbReference type="ARBA" id="ARBA00022968"/>
    </source>
</evidence>
<protein>
    <submittedName>
        <fullName evidence="13">Galactosyltransferase-domain-containing protein</fullName>
    </submittedName>
</protein>
<evidence type="ECO:0000313" key="14">
    <source>
        <dbReference type="Proteomes" id="UP000242180"/>
    </source>
</evidence>
<keyword evidence="14" id="KW-1185">Reference proteome</keyword>
<dbReference type="Pfam" id="PF12326">
    <property type="entry name" value="EOS1"/>
    <property type="match status" value="1"/>
</dbReference>
<organism evidence="13 14">
    <name type="scientific">Syncephalastrum racemosum</name>
    <name type="common">Filamentous fungus</name>
    <dbReference type="NCBI Taxonomy" id="13706"/>
    <lineage>
        <taxon>Eukaryota</taxon>
        <taxon>Fungi</taxon>
        <taxon>Fungi incertae sedis</taxon>
        <taxon>Mucoromycota</taxon>
        <taxon>Mucoromycotina</taxon>
        <taxon>Mucoromycetes</taxon>
        <taxon>Mucorales</taxon>
        <taxon>Syncephalastraceae</taxon>
        <taxon>Syncephalastrum</taxon>
    </lineage>
</organism>
<evidence type="ECO:0000256" key="5">
    <source>
        <dbReference type="ARBA" id="ARBA00022679"/>
    </source>
</evidence>
<dbReference type="SUPFAM" id="SSF53448">
    <property type="entry name" value="Nucleotide-diphospho-sugar transferases"/>
    <property type="match status" value="1"/>
</dbReference>
<dbReference type="Pfam" id="PF04572">
    <property type="entry name" value="Gb3_synth"/>
    <property type="match status" value="1"/>
</dbReference>
<feature type="transmembrane region" description="Helical" evidence="11">
    <location>
        <begin position="175"/>
        <end position="196"/>
    </location>
</feature>
<keyword evidence="10 11" id="KW-0472">Membrane</keyword>
<keyword evidence="4 13" id="KW-0328">Glycosyltransferase</keyword>
<dbReference type="Proteomes" id="UP000242180">
    <property type="component" value="Unassembled WGS sequence"/>
</dbReference>
<name>A0A1X2HWG4_SYNRA</name>
<dbReference type="PANTHER" id="PTHR47213:SF1">
    <property type="entry name" value="OS07G0567300 PROTEIN"/>
    <property type="match status" value="1"/>
</dbReference>
<dbReference type="EMBL" id="MCGN01000001">
    <property type="protein sequence ID" value="ORZ03950.1"/>
    <property type="molecule type" value="Genomic_DNA"/>
</dbReference>
<accession>A0A1X2HWG4</accession>
<comment type="similarity">
    <text evidence="3">Belongs to the glycosyltransferase 32 family.</text>
</comment>
<dbReference type="GO" id="GO:0000139">
    <property type="term" value="C:Golgi membrane"/>
    <property type="evidence" value="ECO:0007669"/>
    <property type="project" value="UniProtKB-SubCell"/>
</dbReference>
<dbReference type="PANTHER" id="PTHR47213">
    <property type="entry name" value="OS07G0567300 PROTEIN"/>
    <property type="match status" value="1"/>
</dbReference>
<evidence type="ECO:0000256" key="1">
    <source>
        <dbReference type="ARBA" id="ARBA00004323"/>
    </source>
</evidence>
<keyword evidence="5 13" id="KW-0808">Transferase</keyword>
<dbReference type="InParanoid" id="A0A1X2HWG4"/>
<dbReference type="GO" id="GO:0005789">
    <property type="term" value="C:endoplasmic reticulum membrane"/>
    <property type="evidence" value="ECO:0007669"/>
    <property type="project" value="InterPro"/>
</dbReference>
<comment type="subcellular location">
    <subcellularLocation>
        <location evidence="1">Golgi apparatus membrane</location>
        <topology evidence="1">Single-pass type II membrane protein</topology>
    </subcellularLocation>
</comment>
<dbReference type="AlphaFoldDB" id="A0A1X2HWG4"/>
<keyword evidence="8 11" id="KW-1133">Transmembrane helix</keyword>
<feature type="transmembrane region" description="Helical" evidence="11">
    <location>
        <begin position="132"/>
        <end position="154"/>
    </location>
</feature>
<dbReference type="Pfam" id="PF01762">
    <property type="entry name" value="Galactosyl_T"/>
    <property type="match status" value="1"/>
</dbReference>
<dbReference type="InterPro" id="IPR002659">
    <property type="entry name" value="Glyco_trans_31"/>
</dbReference>
<evidence type="ECO:0000256" key="6">
    <source>
        <dbReference type="ARBA" id="ARBA00022692"/>
    </source>
</evidence>
<dbReference type="GO" id="GO:0034599">
    <property type="term" value="P:cellular response to oxidative stress"/>
    <property type="evidence" value="ECO:0007669"/>
    <property type="project" value="InterPro"/>
</dbReference>
<evidence type="ECO:0000256" key="4">
    <source>
        <dbReference type="ARBA" id="ARBA00022676"/>
    </source>
</evidence>
<dbReference type="OMA" id="FGKMTNH"/>
<sequence>MKQNALPSFRQGGLSLSSLNVPRRYHLPVILLRTLSLIPSILGAITSIQKASNVPTRDAGGAIYLRPTQADFWVANLWCMLAGYWSWILTTSMMRRWLYHYEFSNAIVRLITLTVINWSVSAFVSTKIDSPIQSWIILCFILLVSNVLKLYFASSPKYHQKAEDVQSPRINLKSTAVKVLVLPLSVVTFLTMFVALQQMDNLQYTTTQRMHQPFQLNTHLATTSSTLVLIASSWSTQSAMRRQTLRDTSLRLAHGLNYRFVLGQPPSARAQMITGPKLKEEADQYGDMLVVPASDLATHESRKIFEAFKWADQMDFDYLVKTEDDVFVRWDTLQRELREQGQQKAYWRGLTYRNMPPDALGADKSITVDYDLPILPAYTSGTLYVLSRDVIHAIVGLATPQRFIAAEDRNLAVWLFGYDIKPIHDRRIQDGAGCEEDLLAKRIDLQGMRTLYDNVVQHRDLCTSLDTTSCALCYSCHGKKDDWRANPYHELVCDPYKGVMLRHQPAYEKVSGAKVKDDLAPSVIGENDAWIIEDILSQRTSKFSETADWHLLYWVCWTSDPSTFTDRHWRALELVWIHEPRAVIFMISNTLPTDFFKDYTEQGYNVHVVHFNKENLLSWHWYFGPSTRDWLLDWDRWEKGTFFYWHLTDYVRLLLLYNYGGTYMDMDALWIRVPPDSELEFIGSDYTSLASDLEWTLDEDGLYLPQGLMRFKRGWSLFREMCEYAFAPHSYDPGCFNCHGPKAITSYVKEHRAALESAGFTILPREVLYPASYLEVHKYLLANPLAEQELKTKIVVNSWNIHLFGKMTNHLPIEKDSLVDHVLRRFDLDVPHRDAKTNAVISSSGSYTVPLSLIGPRNYVYRAASPFTHISPDSPQMRRKALQQSAVGKFQGLDVIYVRGGPAKIAHATVTVEVAFGKISLDAAAEPSNKQTIDLANTSKKELNALLNSLKYQPSLLLAANGGRDRMSVAVTLDGQVPDEILVDVIVVEEEEEDDEEDEKVT</sequence>
<evidence type="ECO:0000256" key="10">
    <source>
        <dbReference type="ARBA" id="ARBA00023136"/>
    </source>
</evidence>
<dbReference type="GO" id="GO:0016758">
    <property type="term" value="F:hexosyltransferase activity"/>
    <property type="evidence" value="ECO:0007669"/>
    <property type="project" value="InterPro"/>
</dbReference>
<dbReference type="InterPro" id="IPR007652">
    <property type="entry name" value="A1-4-GlycosylTfrase_dom"/>
</dbReference>
<dbReference type="OrthoDB" id="2139606at2759"/>
<dbReference type="Gene3D" id="3.90.550.20">
    <property type="match status" value="1"/>
</dbReference>
<dbReference type="STRING" id="13706.A0A1X2HWG4"/>
<comment type="similarity">
    <text evidence="2">Belongs to the glycosyltransferase 31 family.</text>
</comment>
<evidence type="ECO:0000256" key="3">
    <source>
        <dbReference type="ARBA" id="ARBA00009003"/>
    </source>
</evidence>
<dbReference type="Gene3D" id="3.90.550.50">
    <property type="match status" value="1"/>
</dbReference>
<evidence type="ECO:0000259" key="12">
    <source>
        <dbReference type="Pfam" id="PF04572"/>
    </source>
</evidence>
<dbReference type="InterPro" id="IPR007577">
    <property type="entry name" value="GlycoTrfase_DXD_sugar-bd_CS"/>
</dbReference>
<feature type="transmembrane region" description="Helical" evidence="11">
    <location>
        <begin position="30"/>
        <end position="52"/>
    </location>
</feature>
<feature type="transmembrane region" description="Helical" evidence="11">
    <location>
        <begin position="72"/>
        <end position="94"/>
    </location>
</feature>
<keyword evidence="7" id="KW-0735">Signal-anchor</keyword>
<keyword evidence="6 11" id="KW-0812">Transmembrane</keyword>
<comment type="caution">
    <text evidence="13">The sequence shown here is derived from an EMBL/GenBank/DDBJ whole genome shotgun (WGS) entry which is preliminary data.</text>
</comment>
<dbReference type="Pfam" id="PF04488">
    <property type="entry name" value="Gly_transf_sug"/>
    <property type="match status" value="1"/>
</dbReference>